<dbReference type="GO" id="GO:0005886">
    <property type="term" value="C:plasma membrane"/>
    <property type="evidence" value="ECO:0007669"/>
    <property type="project" value="UniProtKB-SubCell"/>
</dbReference>
<proteinExistence type="inferred from homology"/>
<name>A0A8J6PUD7_9HYPH</name>
<evidence type="ECO:0000256" key="2">
    <source>
        <dbReference type="ARBA" id="ARBA00007362"/>
    </source>
</evidence>
<evidence type="ECO:0000256" key="8">
    <source>
        <dbReference type="SAM" id="Phobius"/>
    </source>
</evidence>
<dbReference type="PANTHER" id="PTHR22911:SF137">
    <property type="entry name" value="SOLUTE CARRIER FAMILY 35 MEMBER G2-RELATED"/>
    <property type="match status" value="1"/>
</dbReference>
<protein>
    <submittedName>
        <fullName evidence="10">EamA family transporter RarD</fullName>
    </submittedName>
</protein>
<dbReference type="RefSeq" id="WP_188165246.1">
    <property type="nucleotide sequence ID" value="NZ_JACVVX010000004.1"/>
</dbReference>
<dbReference type="InterPro" id="IPR004626">
    <property type="entry name" value="RarD"/>
</dbReference>
<accession>A0A8J6PUD7</accession>
<keyword evidence="6 8" id="KW-1133">Transmembrane helix</keyword>
<feature type="transmembrane region" description="Helical" evidence="8">
    <location>
        <begin position="142"/>
        <end position="158"/>
    </location>
</feature>
<evidence type="ECO:0000256" key="7">
    <source>
        <dbReference type="ARBA" id="ARBA00023136"/>
    </source>
</evidence>
<evidence type="ECO:0000313" key="11">
    <source>
        <dbReference type="Proteomes" id="UP000643405"/>
    </source>
</evidence>
<feature type="transmembrane region" description="Helical" evidence="8">
    <location>
        <begin position="224"/>
        <end position="243"/>
    </location>
</feature>
<evidence type="ECO:0000256" key="3">
    <source>
        <dbReference type="ARBA" id="ARBA00022448"/>
    </source>
</evidence>
<evidence type="ECO:0000313" key="10">
    <source>
        <dbReference type="EMBL" id="MBD0415814.1"/>
    </source>
</evidence>
<comment type="similarity">
    <text evidence="2">Belongs to the EamA transporter family.</text>
</comment>
<feature type="domain" description="EamA" evidence="9">
    <location>
        <begin position="21"/>
        <end position="157"/>
    </location>
</feature>
<feature type="transmembrane region" description="Helical" evidence="8">
    <location>
        <begin position="85"/>
        <end position="105"/>
    </location>
</feature>
<gene>
    <name evidence="10" type="primary">rarD</name>
    <name evidence="10" type="ORF">ICI42_14220</name>
</gene>
<dbReference type="EMBL" id="JACVVX010000004">
    <property type="protein sequence ID" value="MBD0415814.1"/>
    <property type="molecule type" value="Genomic_DNA"/>
</dbReference>
<sequence>MALQSTPVENDAAARESGSSRGFLFALSAYLLWGGLPLYMKAVAHIPAAEVVAHRAVWSVPLAGLIIVWLGRTADIKIALSTPRMLGMAVLTAAIISVNWGVYVWAIGAGRTVEAALGYYINPLFSVFLAAMFLGEKLTKPQLVAIGLAVIAVGILTWERGGLPWVSVSLAVSWGFYAMFKRSLPIGPNQGFFIEVLIISVPALGYIAWLVATGNSHFGSLAGTDAWLIMASGIVTAGPLMLYANGAKLLKLSTIGMMQYIAPSIIFLVAVFVFKEPFTLSTFVAFLFIWSALIVFTWSVFFGSRKPD</sequence>
<dbReference type="Pfam" id="PF00892">
    <property type="entry name" value="EamA"/>
    <property type="match status" value="1"/>
</dbReference>
<feature type="transmembrane region" description="Helical" evidence="8">
    <location>
        <begin position="255"/>
        <end position="274"/>
    </location>
</feature>
<reference evidence="10" key="1">
    <citation type="submission" date="2020-09" db="EMBL/GenBank/DDBJ databases">
        <title>Genome seq and assembly of Tianweitania sp.</title>
        <authorList>
            <person name="Chhetri G."/>
        </authorList>
    </citation>
    <scope>NUCLEOTIDE SEQUENCE</scope>
    <source>
        <strain evidence="10">Rool2</strain>
    </source>
</reference>
<keyword evidence="7 8" id="KW-0472">Membrane</keyword>
<dbReference type="SUPFAM" id="SSF103481">
    <property type="entry name" value="Multidrug resistance efflux transporter EmrE"/>
    <property type="match status" value="2"/>
</dbReference>
<evidence type="ECO:0000259" key="9">
    <source>
        <dbReference type="Pfam" id="PF00892"/>
    </source>
</evidence>
<evidence type="ECO:0000256" key="6">
    <source>
        <dbReference type="ARBA" id="ARBA00022989"/>
    </source>
</evidence>
<evidence type="ECO:0000256" key="1">
    <source>
        <dbReference type="ARBA" id="ARBA00004651"/>
    </source>
</evidence>
<organism evidence="10 11">
    <name type="scientific">Oryzicola mucosus</name>
    <dbReference type="NCBI Taxonomy" id="2767425"/>
    <lineage>
        <taxon>Bacteria</taxon>
        <taxon>Pseudomonadati</taxon>
        <taxon>Pseudomonadota</taxon>
        <taxon>Alphaproteobacteria</taxon>
        <taxon>Hyphomicrobiales</taxon>
        <taxon>Phyllobacteriaceae</taxon>
        <taxon>Oryzicola</taxon>
    </lineage>
</organism>
<comment type="caution">
    <text evidence="10">The sequence shown here is derived from an EMBL/GenBank/DDBJ whole genome shotgun (WGS) entry which is preliminary data.</text>
</comment>
<feature type="transmembrane region" description="Helical" evidence="8">
    <location>
        <begin position="192"/>
        <end position="212"/>
    </location>
</feature>
<evidence type="ECO:0000256" key="5">
    <source>
        <dbReference type="ARBA" id="ARBA00022692"/>
    </source>
</evidence>
<feature type="transmembrane region" description="Helical" evidence="8">
    <location>
        <begin position="164"/>
        <end position="180"/>
    </location>
</feature>
<evidence type="ECO:0000256" key="4">
    <source>
        <dbReference type="ARBA" id="ARBA00022475"/>
    </source>
</evidence>
<comment type="subcellular location">
    <subcellularLocation>
        <location evidence="1">Cell membrane</location>
        <topology evidence="1">Multi-pass membrane protein</topology>
    </subcellularLocation>
</comment>
<dbReference type="AlphaFoldDB" id="A0A8J6PUD7"/>
<dbReference type="InterPro" id="IPR037185">
    <property type="entry name" value="EmrE-like"/>
</dbReference>
<keyword evidence="5 8" id="KW-0812">Transmembrane</keyword>
<feature type="transmembrane region" description="Helical" evidence="8">
    <location>
        <begin position="117"/>
        <end position="135"/>
    </location>
</feature>
<feature type="transmembrane region" description="Helical" evidence="8">
    <location>
        <begin position="52"/>
        <end position="73"/>
    </location>
</feature>
<feature type="transmembrane region" description="Helical" evidence="8">
    <location>
        <begin position="280"/>
        <end position="302"/>
    </location>
</feature>
<dbReference type="Proteomes" id="UP000643405">
    <property type="component" value="Unassembled WGS sequence"/>
</dbReference>
<keyword evidence="4" id="KW-1003">Cell membrane</keyword>
<dbReference type="PANTHER" id="PTHR22911">
    <property type="entry name" value="ACYL-MALONYL CONDENSING ENZYME-RELATED"/>
    <property type="match status" value="1"/>
</dbReference>
<dbReference type="InterPro" id="IPR000620">
    <property type="entry name" value="EamA_dom"/>
</dbReference>
<keyword evidence="3" id="KW-0813">Transport</keyword>
<feature type="transmembrane region" description="Helical" evidence="8">
    <location>
        <begin position="22"/>
        <end position="40"/>
    </location>
</feature>
<keyword evidence="11" id="KW-1185">Reference proteome</keyword>
<dbReference type="NCBIfam" id="TIGR00688">
    <property type="entry name" value="rarD"/>
    <property type="match status" value="1"/>
</dbReference>